<comment type="similarity">
    <text evidence="2">Belongs to the galactose-3-O-sulfotransferase family.</text>
</comment>
<keyword evidence="8" id="KW-0472">Membrane</keyword>
<evidence type="ECO:0000256" key="4">
    <source>
        <dbReference type="ARBA" id="ARBA00022692"/>
    </source>
</evidence>
<dbReference type="InterPro" id="IPR009729">
    <property type="entry name" value="Gal-3-0_sulfotransfrase"/>
</dbReference>
<evidence type="ECO:0000313" key="11">
    <source>
        <dbReference type="Proteomes" id="UP000770661"/>
    </source>
</evidence>
<keyword evidence="3" id="KW-0808">Transferase</keyword>
<comment type="subcellular location">
    <subcellularLocation>
        <location evidence="1">Golgi apparatus membrane</location>
        <topology evidence="1">Single-pass type II membrane protein</topology>
    </subcellularLocation>
</comment>
<dbReference type="InterPro" id="IPR027417">
    <property type="entry name" value="P-loop_NTPase"/>
</dbReference>
<evidence type="ECO:0000256" key="3">
    <source>
        <dbReference type="ARBA" id="ARBA00022679"/>
    </source>
</evidence>
<name>A0A8J4YB17_CHIOP</name>
<evidence type="ECO:0000256" key="6">
    <source>
        <dbReference type="ARBA" id="ARBA00022989"/>
    </source>
</evidence>
<evidence type="ECO:0000256" key="9">
    <source>
        <dbReference type="ARBA" id="ARBA00023180"/>
    </source>
</evidence>
<evidence type="ECO:0000313" key="10">
    <source>
        <dbReference type="EMBL" id="KAG0719574.1"/>
    </source>
</evidence>
<evidence type="ECO:0000256" key="8">
    <source>
        <dbReference type="ARBA" id="ARBA00023136"/>
    </source>
</evidence>
<evidence type="ECO:0000256" key="1">
    <source>
        <dbReference type="ARBA" id="ARBA00004323"/>
    </source>
</evidence>
<keyword evidence="4" id="KW-0812">Transmembrane</keyword>
<dbReference type="PANTHER" id="PTHR14647">
    <property type="entry name" value="GALACTOSE-3-O-SULFOTRANSFERASE"/>
    <property type="match status" value="1"/>
</dbReference>
<dbReference type="Gene3D" id="3.40.50.300">
    <property type="entry name" value="P-loop containing nucleotide triphosphate hydrolases"/>
    <property type="match status" value="1"/>
</dbReference>
<dbReference type="GO" id="GO:0001733">
    <property type="term" value="F:galactosylceramide sulfotransferase activity"/>
    <property type="evidence" value="ECO:0007669"/>
    <property type="project" value="InterPro"/>
</dbReference>
<evidence type="ECO:0000256" key="2">
    <source>
        <dbReference type="ARBA" id="ARBA00008124"/>
    </source>
</evidence>
<protein>
    <submittedName>
        <fullName evidence="10">Galactosylceramide sulfotransferase</fullName>
    </submittedName>
</protein>
<dbReference type="Pfam" id="PF06990">
    <property type="entry name" value="Gal-3-0_sulfotr"/>
    <property type="match status" value="1"/>
</dbReference>
<dbReference type="PANTHER" id="PTHR14647:SF87">
    <property type="entry name" value="PUTATIVE-RELATED"/>
    <property type="match status" value="1"/>
</dbReference>
<proteinExistence type="inferred from homology"/>
<dbReference type="GO" id="GO:0000139">
    <property type="term" value="C:Golgi membrane"/>
    <property type="evidence" value="ECO:0007669"/>
    <property type="project" value="UniProtKB-SubCell"/>
</dbReference>
<gene>
    <name evidence="10" type="primary">GAL3ST1_3</name>
    <name evidence="10" type="ORF">GWK47_050165</name>
</gene>
<reference evidence="10" key="1">
    <citation type="submission" date="2020-07" db="EMBL/GenBank/DDBJ databases">
        <title>The High-quality genome of the commercially important snow crab, Chionoecetes opilio.</title>
        <authorList>
            <person name="Jeong J.-H."/>
            <person name="Ryu S."/>
        </authorList>
    </citation>
    <scope>NUCLEOTIDE SEQUENCE</scope>
    <source>
        <strain evidence="10">MADBK_172401_WGS</strain>
        <tissue evidence="10">Digestive gland</tissue>
    </source>
</reference>
<dbReference type="AlphaFoldDB" id="A0A8J4YB17"/>
<accession>A0A8J4YB17</accession>
<dbReference type="GO" id="GO:0009247">
    <property type="term" value="P:glycolipid biosynthetic process"/>
    <property type="evidence" value="ECO:0007669"/>
    <property type="project" value="InterPro"/>
</dbReference>
<keyword evidence="5" id="KW-0735">Signal-anchor</keyword>
<keyword evidence="9" id="KW-0325">Glycoprotein</keyword>
<comment type="caution">
    <text evidence="10">The sequence shown here is derived from an EMBL/GenBank/DDBJ whole genome shotgun (WGS) entry which is preliminary data.</text>
</comment>
<evidence type="ECO:0000256" key="7">
    <source>
        <dbReference type="ARBA" id="ARBA00023034"/>
    </source>
</evidence>
<dbReference type="OrthoDB" id="514299at2759"/>
<keyword evidence="6" id="KW-1133">Transmembrane helix</keyword>
<evidence type="ECO:0000256" key="5">
    <source>
        <dbReference type="ARBA" id="ARBA00022968"/>
    </source>
</evidence>
<dbReference type="EMBL" id="JACEEZ010014312">
    <property type="protein sequence ID" value="KAG0719574.1"/>
    <property type="molecule type" value="Genomic_DNA"/>
</dbReference>
<keyword evidence="11" id="KW-1185">Reference proteome</keyword>
<keyword evidence="7" id="KW-0333">Golgi apparatus</keyword>
<sequence>MARDFRQARRGDACARASGPKAVPPKVWVPVREADDHFGLVMVSDRMEESLVLLAQYLCWELSDVLVLISNSLSKEYKTGVSAETRQTLQQKLAPDYLLYRHFLARLDQQVEAFGRDRMAAEVARLREMMALLVNTCNFVSKKAMQLSGTQRPWSSPLDGGQKLLPPGPTFPFLKTQKCAPSPVRETSGVGRGADDHFGWDGAPGPRWRTLGCWPSTLAGAERVLVRLQSLVKR</sequence>
<organism evidence="10 11">
    <name type="scientific">Chionoecetes opilio</name>
    <name type="common">Atlantic snow crab</name>
    <name type="synonym">Cancer opilio</name>
    <dbReference type="NCBI Taxonomy" id="41210"/>
    <lineage>
        <taxon>Eukaryota</taxon>
        <taxon>Metazoa</taxon>
        <taxon>Ecdysozoa</taxon>
        <taxon>Arthropoda</taxon>
        <taxon>Crustacea</taxon>
        <taxon>Multicrustacea</taxon>
        <taxon>Malacostraca</taxon>
        <taxon>Eumalacostraca</taxon>
        <taxon>Eucarida</taxon>
        <taxon>Decapoda</taxon>
        <taxon>Pleocyemata</taxon>
        <taxon>Brachyura</taxon>
        <taxon>Eubrachyura</taxon>
        <taxon>Majoidea</taxon>
        <taxon>Majidae</taxon>
        <taxon>Chionoecetes</taxon>
    </lineage>
</organism>
<dbReference type="Proteomes" id="UP000770661">
    <property type="component" value="Unassembled WGS sequence"/>
</dbReference>